<reference evidence="1" key="1">
    <citation type="submission" date="2020-05" db="EMBL/GenBank/DDBJ databases">
        <title>Large-scale comparative analyses of tick genomes elucidate their genetic diversity and vector capacities.</title>
        <authorList>
            <person name="Jia N."/>
            <person name="Wang J."/>
            <person name="Shi W."/>
            <person name="Du L."/>
            <person name="Sun Y."/>
            <person name="Zhan W."/>
            <person name="Jiang J."/>
            <person name="Wang Q."/>
            <person name="Zhang B."/>
            <person name="Ji P."/>
            <person name="Sakyi L.B."/>
            <person name="Cui X."/>
            <person name="Yuan T."/>
            <person name="Jiang B."/>
            <person name="Yang W."/>
            <person name="Lam T.T.-Y."/>
            <person name="Chang Q."/>
            <person name="Ding S."/>
            <person name="Wang X."/>
            <person name="Zhu J."/>
            <person name="Ruan X."/>
            <person name="Zhao L."/>
            <person name="Wei J."/>
            <person name="Que T."/>
            <person name="Du C."/>
            <person name="Cheng J."/>
            <person name="Dai P."/>
            <person name="Han X."/>
            <person name="Huang E."/>
            <person name="Gao Y."/>
            <person name="Liu J."/>
            <person name="Shao H."/>
            <person name="Ye R."/>
            <person name="Li L."/>
            <person name="Wei W."/>
            <person name="Wang X."/>
            <person name="Wang C."/>
            <person name="Yang T."/>
            <person name="Huo Q."/>
            <person name="Li W."/>
            <person name="Guo W."/>
            <person name="Chen H."/>
            <person name="Zhou L."/>
            <person name="Ni X."/>
            <person name="Tian J."/>
            <person name="Zhou Y."/>
            <person name="Sheng Y."/>
            <person name="Liu T."/>
            <person name="Pan Y."/>
            <person name="Xia L."/>
            <person name="Li J."/>
            <person name="Zhao F."/>
            <person name="Cao W."/>
        </authorList>
    </citation>
    <scope>NUCLEOTIDE SEQUENCE</scope>
    <source>
        <strain evidence="1">Dsil-2018</strain>
    </source>
</reference>
<proteinExistence type="predicted"/>
<organism evidence="1 2">
    <name type="scientific">Dermacentor silvarum</name>
    <name type="common">Tick</name>
    <dbReference type="NCBI Taxonomy" id="543639"/>
    <lineage>
        <taxon>Eukaryota</taxon>
        <taxon>Metazoa</taxon>
        <taxon>Ecdysozoa</taxon>
        <taxon>Arthropoda</taxon>
        <taxon>Chelicerata</taxon>
        <taxon>Arachnida</taxon>
        <taxon>Acari</taxon>
        <taxon>Parasitiformes</taxon>
        <taxon>Ixodida</taxon>
        <taxon>Ixodoidea</taxon>
        <taxon>Ixodidae</taxon>
        <taxon>Rhipicephalinae</taxon>
        <taxon>Dermacentor</taxon>
    </lineage>
</organism>
<dbReference type="Proteomes" id="UP000821865">
    <property type="component" value="Chromosome 3"/>
</dbReference>
<gene>
    <name evidence="1" type="ORF">HPB49_008652</name>
</gene>
<sequence>MYWPRDEFTSRKQLVGEGFTEFVTALKEQVVQCNFETTFNERIRDQIIHDVANASVLEKLLAHKENLSLDKVEEIGRSSEALHRADHAFGSENIQRVETSQHSIYSTWQDGRLLPGSHQDGCRLSRGTSGNRGDSQPLVNQQKDQDAKKSYNFERRPCDWCGSTKCTASDRDCPARDRCCNACHTFGHFASVCQNNARTAVQ</sequence>
<name>A0ACB8D3X8_DERSI</name>
<protein>
    <submittedName>
        <fullName evidence="1">Uncharacterized protein</fullName>
    </submittedName>
</protein>
<accession>A0ACB8D3X8</accession>
<evidence type="ECO:0000313" key="2">
    <source>
        <dbReference type="Proteomes" id="UP000821865"/>
    </source>
</evidence>
<keyword evidence="2" id="KW-1185">Reference proteome</keyword>
<dbReference type="EMBL" id="CM023472">
    <property type="protein sequence ID" value="KAH7959140.1"/>
    <property type="molecule type" value="Genomic_DNA"/>
</dbReference>
<comment type="caution">
    <text evidence="1">The sequence shown here is derived from an EMBL/GenBank/DDBJ whole genome shotgun (WGS) entry which is preliminary data.</text>
</comment>
<evidence type="ECO:0000313" key="1">
    <source>
        <dbReference type="EMBL" id="KAH7959140.1"/>
    </source>
</evidence>